<dbReference type="Proteomes" id="UP001295684">
    <property type="component" value="Unassembled WGS sequence"/>
</dbReference>
<evidence type="ECO:0000313" key="1">
    <source>
        <dbReference type="EMBL" id="CAI2380169.1"/>
    </source>
</evidence>
<reference evidence="1" key="1">
    <citation type="submission" date="2023-07" db="EMBL/GenBank/DDBJ databases">
        <authorList>
            <consortium name="AG Swart"/>
            <person name="Singh M."/>
            <person name="Singh A."/>
            <person name="Seah K."/>
            <person name="Emmerich C."/>
        </authorList>
    </citation>
    <scope>NUCLEOTIDE SEQUENCE</scope>
    <source>
        <strain evidence="1">DP1</strain>
    </source>
</reference>
<name>A0AAD1XWJ4_EUPCR</name>
<dbReference type="AlphaFoldDB" id="A0AAD1XWJ4"/>
<evidence type="ECO:0000313" key="2">
    <source>
        <dbReference type="Proteomes" id="UP001295684"/>
    </source>
</evidence>
<sequence>MNEEVEYNELHPHLPRRVTRGYGKEFKEEPDNVLQKEDIDLLLKPTINKDLKHMRYLQAEIPQIKESLPLVQELTEKSANREPPEAIYDFKQVWDPSRISEEDLEFYLKKAHFFFSSVYKEFDNGLLTHPTKVLTSIDKKKASKLKYPVDTKKFTYSNRLEEVFIDILSIADYSIKKALLAIATKLAYDLFKKAYNEMLGSDLHFDKTRKYSKRDNS</sequence>
<keyword evidence="2" id="KW-1185">Reference proteome</keyword>
<comment type="caution">
    <text evidence="1">The sequence shown here is derived from an EMBL/GenBank/DDBJ whole genome shotgun (WGS) entry which is preliminary data.</text>
</comment>
<dbReference type="EMBL" id="CAMPGE010022096">
    <property type="protein sequence ID" value="CAI2380169.1"/>
    <property type="molecule type" value="Genomic_DNA"/>
</dbReference>
<organism evidence="1 2">
    <name type="scientific">Euplotes crassus</name>
    <dbReference type="NCBI Taxonomy" id="5936"/>
    <lineage>
        <taxon>Eukaryota</taxon>
        <taxon>Sar</taxon>
        <taxon>Alveolata</taxon>
        <taxon>Ciliophora</taxon>
        <taxon>Intramacronucleata</taxon>
        <taxon>Spirotrichea</taxon>
        <taxon>Hypotrichia</taxon>
        <taxon>Euplotida</taxon>
        <taxon>Euplotidae</taxon>
        <taxon>Moneuplotes</taxon>
    </lineage>
</organism>
<gene>
    <name evidence="1" type="ORF">ECRASSUSDP1_LOCUS21598</name>
</gene>
<accession>A0AAD1XWJ4</accession>
<proteinExistence type="predicted"/>
<protein>
    <submittedName>
        <fullName evidence="1">Uncharacterized protein</fullName>
    </submittedName>
</protein>